<dbReference type="Pfam" id="PF00440">
    <property type="entry name" value="TetR_N"/>
    <property type="match status" value="1"/>
</dbReference>
<evidence type="ECO:0000259" key="6">
    <source>
        <dbReference type="PROSITE" id="PS50977"/>
    </source>
</evidence>
<feature type="domain" description="HTH tetR-type" evidence="6">
    <location>
        <begin position="50"/>
        <end position="110"/>
    </location>
</feature>
<feature type="region of interest" description="Disordered" evidence="5">
    <location>
        <begin position="13"/>
        <end position="51"/>
    </location>
</feature>
<evidence type="ECO:0000313" key="8">
    <source>
        <dbReference type="Proteomes" id="UP000008363"/>
    </source>
</evidence>
<dbReference type="Gene3D" id="1.10.357.10">
    <property type="entry name" value="Tetracycline Repressor, domain 2"/>
    <property type="match status" value="1"/>
</dbReference>
<comment type="caution">
    <text evidence="7">The sequence shown here is derived from an EMBL/GenBank/DDBJ whole genome shotgun (WGS) entry which is preliminary data.</text>
</comment>
<dbReference type="GO" id="GO:0000976">
    <property type="term" value="F:transcription cis-regulatory region binding"/>
    <property type="evidence" value="ECO:0007669"/>
    <property type="project" value="TreeGrafter"/>
</dbReference>
<dbReference type="PANTHER" id="PTHR30055">
    <property type="entry name" value="HTH-TYPE TRANSCRIPTIONAL REGULATOR RUTR"/>
    <property type="match status" value="1"/>
</dbReference>
<keyword evidence="1" id="KW-0805">Transcription regulation</keyword>
<evidence type="ECO:0000256" key="1">
    <source>
        <dbReference type="ARBA" id="ARBA00023015"/>
    </source>
</evidence>
<keyword evidence="3" id="KW-0804">Transcription</keyword>
<dbReference type="AlphaFoldDB" id="K6WJD0"/>
<keyword evidence="8" id="KW-1185">Reference proteome</keyword>
<dbReference type="STRING" id="1108045.GORHZ_169_00130"/>
<dbReference type="GO" id="GO:0003700">
    <property type="term" value="F:DNA-binding transcription factor activity"/>
    <property type="evidence" value="ECO:0007669"/>
    <property type="project" value="TreeGrafter"/>
</dbReference>
<protein>
    <submittedName>
        <fullName evidence="7">Putative TetR family transcriptional regulator</fullName>
    </submittedName>
</protein>
<dbReference type="Proteomes" id="UP000008363">
    <property type="component" value="Unassembled WGS sequence"/>
</dbReference>
<dbReference type="PROSITE" id="PS50977">
    <property type="entry name" value="HTH_TETR_2"/>
    <property type="match status" value="1"/>
</dbReference>
<evidence type="ECO:0000256" key="4">
    <source>
        <dbReference type="PROSITE-ProRule" id="PRU00335"/>
    </source>
</evidence>
<accession>K6WJD0</accession>
<dbReference type="InterPro" id="IPR009057">
    <property type="entry name" value="Homeodomain-like_sf"/>
</dbReference>
<dbReference type="eggNOG" id="COG1309">
    <property type="taxonomic scope" value="Bacteria"/>
</dbReference>
<proteinExistence type="predicted"/>
<name>K6WJD0_9ACTN</name>
<evidence type="ECO:0000256" key="2">
    <source>
        <dbReference type="ARBA" id="ARBA00023125"/>
    </source>
</evidence>
<sequence>MVSLVSLIVPGRSAPARSGDEYTAAVTARDQREVAEHPSPPRRTKGRPPTLSEDQIVDAALAVIRSEGLDALSMRRLSRELGRSQMAVYSYVADKQALLDLVARRTLAGVEVPEEGAWDVRLRGLIDNIDRRLRQQPGIAGLLLQRMLHSDQHIMDAMMEIMHSAGLPERQVVLAYAMIHTYLFGRYQVTLAPVENSDNQLPPTLAKVTTHLDELHGADYYNFGIDTLIDGLRARIEAARTDPGPQ</sequence>
<dbReference type="EMBL" id="BAHC01000169">
    <property type="protein sequence ID" value="GAB92267.1"/>
    <property type="molecule type" value="Genomic_DNA"/>
</dbReference>
<keyword evidence="2 4" id="KW-0238">DNA-binding</keyword>
<evidence type="ECO:0000256" key="3">
    <source>
        <dbReference type="ARBA" id="ARBA00023163"/>
    </source>
</evidence>
<dbReference type="InterPro" id="IPR001647">
    <property type="entry name" value="HTH_TetR"/>
</dbReference>
<dbReference type="InterPro" id="IPR036271">
    <property type="entry name" value="Tet_transcr_reg_TetR-rel_C_sf"/>
</dbReference>
<evidence type="ECO:0000313" key="7">
    <source>
        <dbReference type="EMBL" id="GAB92267.1"/>
    </source>
</evidence>
<dbReference type="SUPFAM" id="SSF48498">
    <property type="entry name" value="Tetracyclin repressor-like, C-terminal domain"/>
    <property type="match status" value="1"/>
</dbReference>
<dbReference type="PANTHER" id="PTHR30055:SF151">
    <property type="entry name" value="TRANSCRIPTIONAL REGULATORY PROTEIN"/>
    <property type="match status" value="1"/>
</dbReference>
<reference evidence="7 8" key="1">
    <citation type="submission" date="2012-08" db="EMBL/GenBank/DDBJ databases">
        <title>Whole genome shotgun sequence of Gordonia rhizosphera NBRC 16068.</title>
        <authorList>
            <person name="Takarada H."/>
            <person name="Isaki S."/>
            <person name="Hosoyama A."/>
            <person name="Tsuchikane K."/>
            <person name="Katsumata H."/>
            <person name="Baba S."/>
            <person name="Ohji S."/>
            <person name="Yamazaki S."/>
            <person name="Fujita N."/>
        </authorList>
    </citation>
    <scope>NUCLEOTIDE SEQUENCE [LARGE SCALE GENOMIC DNA]</scope>
    <source>
        <strain evidence="7 8">NBRC 16068</strain>
    </source>
</reference>
<organism evidence="7 8">
    <name type="scientific">Gordonia rhizosphera NBRC 16068</name>
    <dbReference type="NCBI Taxonomy" id="1108045"/>
    <lineage>
        <taxon>Bacteria</taxon>
        <taxon>Bacillati</taxon>
        <taxon>Actinomycetota</taxon>
        <taxon>Actinomycetes</taxon>
        <taxon>Mycobacteriales</taxon>
        <taxon>Gordoniaceae</taxon>
        <taxon>Gordonia</taxon>
    </lineage>
</organism>
<dbReference type="SUPFAM" id="SSF46689">
    <property type="entry name" value="Homeodomain-like"/>
    <property type="match status" value="1"/>
</dbReference>
<gene>
    <name evidence="7" type="ORF">GORHZ_169_00130</name>
</gene>
<feature type="DNA-binding region" description="H-T-H motif" evidence="4">
    <location>
        <begin position="73"/>
        <end position="92"/>
    </location>
</feature>
<evidence type="ECO:0000256" key="5">
    <source>
        <dbReference type="SAM" id="MobiDB-lite"/>
    </source>
</evidence>
<dbReference type="InterPro" id="IPR050109">
    <property type="entry name" value="HTH-type_TetR-like_transc_reg"/>
</dbReference>